<dbReference type="InterPro" id="IPR004839">
    <property type="entry name" value="Aminotransferase_I/II_large"/>
</dbReference>
<gene>
    <name evidence="4" type="primary">ACCSL</name>
</gene>
<dbReference type="SUPFAM" id="SSF53383">
    <property type="entry name" value="PLP-dependent transferases"/>
    <property type="match status" value="1"/>
</dbReference>
<dbReference type="Proteomes" id="UP000694407">
    <property type="component" value="Unplaced"/>
</dbReference>
<dbReference type="AlphaFoldDB" id="A0A8C6ESR5"/>
<proteinExistence type="predicted"/>
<name>A0A8C6ESR5_MARMA</name>
<dbReference type="GO" id="GO:0030170">
    <property type="term" value="F:pyridoxal phosphate binding"/>
    <property type="evidence" value="ECO:0007669"/>
    <property type="project" value="InterPro"/>
</dbReference>
<dbReference type="CDD" id="cd00609">
    <property type="entry name" value="AAT_like"/>
    <property type="match status" value="1"/>
</dbReference>
<dbReference type="Gene3D" id="3.90.1150.10">
    <property type="entry name" value="Aspartate Aminotransferase, domain 1"/>
    <property type="match status" value="1"/>
</dbReference>
<feature type="domain" description="Aminotransferase class I/classII large" evidence="3">
    <location>
        <begin position="219"/>
        <end position="552"/>
    </location>
</feature>
<dbReference type="InterPro" id="IPR015422">
    <property type="entry name" value="PyrdxlP-dep_Trfase_small"/>
</dbReference>
<sequence>MSDNREAGDGKPRNIETQDYMSNPLDADPTPCNQKSGMDFRDRGIYAQLLELMLNLQQTIGDHFVKLTTRQWQAQSPEEANRIQVVREQEDVINHTVCQVISLLWTEAAADQRLQESLHSLNSRGVWKKSPSPRQPDQPVRQSSFQASFVSHVLSNRGVDISDFYQSHFQDYDAYQQDKYHEEKNPLVRMRDSLESPSLGFTDSVCQQLCQNDMNCIEEDLLQYSDWRGHPLLREEVARFLSYYCRAPTRLDPENVSQPRGGLYSWGTSLCLSVLPETFLVPTPFHGGFTFVSHLYAKVELFPAHLESEITDENSEPFQLTVDKLEKALLEARQKEKKVRGLVLTNPQNPLGVVYSQDSLMEYLEFAKRHNLHVIIDEIYMLSVFDESIKFHSVMSIERLPDPDRTHVIWGTSKDFGISGFRFSALYTHNKEVASAVSVFGYLHGISGITQYKLCRLLQDREWIDTVYLPANHSRLRTAHKYVTKKLRALKIPFVNHGSGLYIWVNLQSYLKPCTFEEERALHRRFLDNKLMLSRGKSYMCKEPGWFRIIFAENHVPLKLAMHRFKHVLEEQNYDWMVKQLEEAMME</sequence>
<dbReference type="InterPro" id="IPR015421">
    <property type="entry name" value="PyrdxlP-dep_Trfase_major"/>
</dbReference>
<accession>A0A8C6ESR5</accession>
<reference evidence="4" key="1">
    <citation type="submission" date="2025-08" db="UniProtKB">
        <authorList>
            <consortium name="Ensembl"/>
        </authorList>
    </citation>
    <scope>IDENTIFICATION</scope>
</reference>
<dbReference type="GeneTree" id="ENSGT00940000162841"/>
<reference evidence="4" key="2">
    <citation type="submission" date="2025-09" db="UniProtKB">
        <authorList>
            <consortium name="Ensembl"/>
        </authorList>
    </citation>
    <scope>IDENTIFICATION</scope>
</reference>
<evidence type="ECO:0000313" key="4">
    <source>
        <dbReference type="Ensembl" id="ENSMMMP00000013115.1"/>
    </source>
</evidence>
<dbReference type="PRINTS" id="PR00753">
    <property type="entry name" value="ACCSYNTHASE"/>
</dbReference>
<feature type="compositionally biased region" description="Basic and acidic residues" evidence="2">
    <location>
        <begin position="1"/>
        <end position="16"/>
    </location>
</feature>
<evidence type="ECO:0000259" key="3">
    <source>
        <dbReference type="Pfam" id="PF00155"/>
    </source>
</evidence>
<dbReference type="Ensembl" id="ENSMMMT00000014972.1">
    <property type="protein sequence ID" value="ENSMMMP00000013115.1"/>
    <property type="gene ID" value="ENSMMMG00000011649.1"/>
</dbReference>
<dbReference type="Gene3D" id="3.40.640.10">
    <property type="entry name" value="Type I PLP-dependent aspartate aminotransferase-like (Major domain)"/>
    <property type="match status" value="1"/>
</dbReference>
<dbReference type="PANTHER" id="PTHR43795">
    <property type="entry name" value="BIFUNCTIONAL ASPARTATE AMINOTRANSFERASE AND GLUTAMATE/ASPARTATE-PREPHENATE AMINOTRANSFERASE-RELATED"/>
    <property type="match status" value="1"/>
</dbReference>
<dbReference type="InterPro" id="IPR050478">
    <property type="entry name" value="Ethylene_sulfur-biosynth"/>
</dbReference>
<organism evidence="4 5">
    <name type="scientific">Marmota marmota marmota</name>
    <name type="common">Alpine marmot</name>
    <dbReference type="NCBI Taxonomy" id="9994"/>
    <lineage>
        <taxon>Eukaryota</taxon>
        <taxon>Metazoa</taxon>
        <taxon>Chordata</taxon>
        <taxon>Craniata</taxon>
        <taxon>Vertebrata</taxon>
        <taxon>Euteleostomi</taxon>
        <taxon>Mammalia</taxon>
        <taxon>Eutheria</taxon>
        <taxon>Euarchontoglires</taxon>
        <taxon>Glires</taxon>
        <taxon>Rodentia</taxon>
        <taxon>Sciuromorpha</taxon>
        <taxon>Sciuridae</taxon>
        <taxon>Xerinae</taxon>
        <taxon>Marmotini</taxon>
        <taxon>Marmota</taxon>
    </lineage>
</organism>
<evidence type="ECO:0000256" key="2">
    <source>
        <dbReference type="SAM" id="MobiDB-lite"/>
    </source>
</evidence>
<dbReference type="Pfam" id="PF00155">
    <property type="entry name" value="Aminotran_1_2"/>
    <property type="match status" value="1"/>
</dbReference>
<feature type="region of interest" description="Disordered" evidence="2">
    <location>
        <begin position="1"/>
        <end position="37"/>
    </location>
</feature>
<keyword evidence="5" id="KW-1185">Reference proteome</keyword>
<dbReference type="InterPro" id="IPR015424">
    <property type="entry name" value="PyrdxlP-dep_Trfase"/>
</dbReference>
<dbReference type="GO" id="GO:0008483">
    <property type="term" value="F:transaminase activity"/>
    <property type="evidence" value="ECO:0007669"/>
    <property type="project" value="TreeGrafter"/>
</dbReference>
<protein>
    <submittedName>
        <fullName evidence="4">1-aminocyclopropane-1-carboxylate synthase homolog (inactive) like</fullName>
    </submittedName>
</protein>
<dbReference type="PANTHER" id="PTHR43795:SF1">
    <property type="entry name" value="INACTIVE 1-AMINOCYCLOPROPANE-1-CARBOXYLATE SYNTHASE-LIKE PROTEIN 2-RELATED"/>
    <property type="match status" value="1"/>
</dbReference>
<keyword evidence="1" id="KW-0663">Pyridoxal phosphate</keyword>
<dbReference type="GO" id="GO:0006520">
    <property type="term" value="P:amino acid metabolic process"/>
    <property type="evidence" value="ECO:0007669"/>
    <property type="project" value="TreeGrafter"/>
</dbReference>
<evidence type="ECO:0000256" key="1">
    <source>
        <dbReference type="ARBA" id="ARBA00022898"/>
    </source>
</evidence>
<evidence type="ECO:0000313" key="5">
    <source>
        <dbReference type="Proteomes" id="UP000694407"/>
    </source>
</evidence>